<feature type="domain" description="AB hydrolase-1" evidence="2">
    <location>
        <begin position="61"/>
        <end position="312"/>
    </location>
</feature>
<dbReference type="InterPro" id="IPR000073">
    <property type="entry name" value="AB_hydrolase_1"/>
</dbReference>
<dbReference type="AlphaFoldDB" id="A0A1I1XIY7"/>
<dbReference type="RefSeq" id="WP_149755853.1">
    <property type="nucleotide sequence ID" value="NZ_FOMS01000006.1"/>
</dbReference>
<name>A0A1I1XIY7_9RHOB</name>
<evidence type="ECO:0000313" key="3">
    <source>
        <dbReference type="EMBL" id="SFE07151.1"/>
    </source>
</evidence>
<keyword evidence="1" id="KW-0732">Signal</keyword>
<evidence type="ECO:0000313" key="4">
    <source>
        <dbReference type="Proteomes" id="UP000325289"/>
    </source>
</evidence>
<dbReference type="PRINTS" id="PR00111">
    <property type="entry name" value="ABHYDROLASE"/>
</dbReference>
<organism evidence="3 4">
    <name type="scientific">Roseivivax sediminis</name>
    <dbReference type="NCBI Taxonomy" id="936889"/>
    <lineage>
        <taxon>Bacteria</taxon>
        <taxon>Pseudomonadati</taxon>
        <taxon>Pseudomonadota</taxon>
        <taxon>Alphaproteobacteria</taxon>
        <taxon>Rhodobacterales</taxon>
        <taxon>Roseobacteraceae</taxon>
        <taxon>Roseivivax</taxon>
    </lineage>
</organism>
<evidence type="ECO:0000259" key="2">
    <source>
        <dbReference type="Pfam" id="PF12697"/>
    </source>
</evidence>
<gene>
    <name evidence="3" type="ORF">SAMN04515678_1066</name>
</gene>
<keyword evidence="4" id="KW-1185">Reference proteome</keyword>
<evidence type="ECO:0000256" key="1">
    <source>
        <dbReference type="SAM" id="SignalP"/>
    </source>
</evidence>
<dbReference type="OrthoDB" id="9815441at2"/>
<dbReference type="Pfam" id="PF12697">
    <property type="entry name" value="Abhydrolase_6"/>
    <property type="match status" value="1"/>
</dbReference>
<dbReference type="SUPFAM" id="SSF53474">
    <property type="entry name" value="alpha/beta-Hydrolases"/>
    <property type="match status" value="1"/>
</dbReference>
<dbReference type="InterPro" id="IPR029058">
    <property type="entry name" value="AB_hydrolase_fold"/>
</dbReference>
<dbReference type="Gene3D" id="3.40.50.1820">
    <property type="entry name" value="alpha/beta hydrolase"/>
    <property type="match status" value="1"/>
</dbReference>
<accession>A0A1I1XIY7</accession>
<sequence>MSVKFALGLLVLILAGCAAAVDRRADVRGSRAEDRWPPIGQFVEVDGTRVHAVVTGSGPDLVLIHGASGNVRDWTFDFVDRVKDRYRVIVLDRPGHGYTDRMDGYGGAFQREGESPAEQARLLSRAAAELGVERPVVVGHSYGGAVAMAWGLDHPAAALVVVSGATMPWPGDLGAQYTVLGSALGGALVAPVVAATAGTDRVQGVLASIFEPQSPPEGYVDYVGPGLTLRPASLRANARQVNTLRPHVVTMSERYPGFALPVELVHGDTDEIVPLDVHSQPLSQRLPDARLTVLEGVGHMPHHVAPDAVEDAIDRAAARAGLR</sequence>
<dbReference type="PANTHER" id="PTHR43689">
    <property type="entry name" value="HYDROLASE"/>
    <property type="match status" value="1"/>
</dbReference>
<dbReference type="PANTHER" id="PTHR43689:SF8">
    <property type="entry name" value="ALPHA_BETA-HYDROLASES SUPERFAMILY PROTEIN"/>
    <property type="match status" value="1"/>
</dbReference>
<dbReference type="Proteomes" id="UP000325289">
    <property type="component" value="Unassembled WGS sequence"/>
</dbReference>
<feature type="chain" id="PRO_5009302001" evidence="1">
    <location>
        <begin position="21"/>
        <end position="323"/>
    </location>
</feature>
<feature type="signal peptide" evidence="1">
    <location>
        <begin position="1"/>
        <end position="20"/>
    </location>
</feature>
<protein>
    <submittedName>
        <fullName evidence="3">Pimeloyl-ACP methyl ester carboxylesterase</fullName>
    </submittedName>
</protein>
<proteinExistence type="predicted"/>
<dbReference type="EMBL" id="FOMS01000006">
    <property type="protein sequence ID" value="SFE07151.1"/>
    <property type="molecule type" value="Genomic_DNA"/>
</dbReference>
<dbReference type="PROSITE" id="PS51257">
    <property type="entry name" value="PROKAR_LIPOPROTEIN"/>
    <property type="match status" value="1"/>
</dbReference>
<reference evidence="3 4" key="1">
    <citation type="submission" date="2016-10" db="EMBL/GenBank/DDBJ databases">
        <authorList>
            <person name="Varghese N."/>
            <person name="Submissions S."/>
        </authorList>
    </citation>
    <scope>NUCLEOTIDE SEQUENCE [LARGE SCALE GENOMIC DNA]</scope>
    <source>
        <strain evidence="4">YIM D21,KCTC 23444,ACCC 10710</strain>
    </source>
</reference>